<feature type="region of interest" description="Disordered" evidence="6">
    <location>
        <begin position="452"/>
        <end position="495"/>
    </location>
</feature>
<keyword evidence="8" id="KW-1185">Reference proteome</keyword>
<dbReference type="OMA" id="SWFVKCE"/>
<reference evidence="7 8" key="1">
    <citation type="journal article" date="2011" name="Nat. Biotechnol.">
        <title>Comparative genomic analysis of the thermophilic biomass-degrading fungi Myceliophthora thermophila and Thielavia terrestris.</title>
        <authorList>
            <person name="Berka R.M."/>
            <person name="Grigoriev I.V."/>
            <person name="Otillar R."/>
            <person name="Salamov A."/>
            <person name="Grimwood J."/>
            <person name="Reid I."/>
            <person name="Ishmael N."/>
            <person name="John T."/>
            <person name="Darmond C."/>
            <person name="Moisan M.-C."/>
            <person name="Henrissat B."/>
            <person name="Coutinho P.M."/>
            <person name="Lombard V."/>
            <person name="Natvig D.O."/>
            <person name="Lindquist E."/>
            <person name="Schmutz J."/>
            <person name="Lucas S."/>
            <person name="Harris P."/>
            <person name="Powlowski J."/>
            <person name="Bellemare A."/>
            <person name="Taylor D."/>
            <person name="Butler G."/>
            <person name="de Vries R.P."/>
            <person name="Allijn I.E."/>
            <person name="van den Brink J."/>
            <person name="Ushinsky S."/>
            <person name="Storms R."/>
            <person name="Powell A.J."/>
            <person name="Paulsen I.T."/>
            <person name="Elbourne L.D.H."/>
            <person name="Baker S.E."/>
            <person name="Magnuson J."/>
            <person name="LaBoissiere S."/>
            <person name="Clutterbuck A.J."/>
            <person name="Martinez D."/>
            <person name="Wogulis M."/>
            <person name="de Leon A.L."/>
            <person name="Rey M.W."/>
            <person name="Tsang A."/>
        </authorList>
    </citation>
    <scope>NUCLEOTIDE SEQUENCE [LARGE SCALE GENOMIC DNA]</scope>
    <source>
        <strain evidence="8">ATCC 42464 / BCRC 31852 / DSM 1799</strain>
    </source>
</reference>
<feature type="compositionally biased region" description="Acidic residues" evidence="6">
    <location>
        <begin position="468"/>
        <end position="485"/>
    </location>
</feature>
<proteinExistence type="inferred from homology"/>
<dbReference type="Pfam" id="PF00067">
    <property type="entry name" value="p450"/>
    <property type="match status" value="1"/>
</dbReference>
<evidence type="ECO:0000256" key="2">
    <source>
        <dbReference type="ARBA" id="ARBA00022723"/>
    </source>
</evidence>
<dbReference type="AlphaFoldDB" id="G2QF60"/>
<protein>
    <recommendedName>
        <fullName evidence="9">Cytochrome P450-like protein</fullName>
    </recommendedName>
</protein>
<dbReference type="RefSeq" id="XP_003664334.1">
    <property type="nucleotide sequence ID" value="XM_003664286.1"/>
</dbReference>
<dbReference type="GO" id="GO:0016705">
    <property type="term" value="F:oxidoreductase activity, acting on paired donors, with incorporation or reduction of molecular oxygen"/>
    <property type="evidence" value="ECO:0007669"/>
    <property type="project" value="InterPro"/>
</dbReference>
<keyword evidence="3" id="KW-0560">Oxidoreductase</keyword>
<organism evidence="7 8">
    <name type="scientific">Thermothelomyces thermophilus (strain ATCC 42464 / BCRC 31852 / DSM 1799)</name>
    <name type="common">Sporotrichum thermophile</name>
    <dbReference type="NCBI Taxonomy" id="573729"/>
    <lineage>
        <taxon>Eukaryota</taxon>
        <taxon>Fungi</taxon>
        <taxon>Dikarya</taxon>
        <taxon>Ascomycota</taxon>
        <taxon>Pezizomycotina</taxon>
        <taxon>Sordariomycetes</taxon>
        <taxon>Sordariomycetidae</taxon>
        <taxon>Sordariales</taxon>
        <taxon>Chaetomiaceae</taxon>
        <taxon>Thermothelomyces</taxon>
    </lineage>
</organism>
<dbReference type="PRINTS" id="PR00463">
    <property type="entry name" value="EP450I"/>
</dbReference>
<feature type="compositionally biased region" description="Basic and acidic residues" evidence="6">
    <location>
        <begin position="452"/>
        <end position="467"/>
    </location>
</feature>
<comment type="similarity">
    <text evidence="1">Belongs to the cytochrome P450 family.</text>
</comment>
<dbReference type="GO" id="GO:0004497">
    <property type="term" value="F:monooxygenase activity"/>
    <property type="evidence" value="ECO:0007669"/>
    <property type="project" value="InterPro"/>
</dbReference>
<dbReference type="VEuPathDB" id="FungiDB:MYCTH_2307054"/>
<keyword evidence="2 5" id="KW-0479">Metal-binding</keyword>
<dbReference type="eggNOG" id="KOG0157">
    <property type="taxonomic scope" value="Eukaryota"/>
</dbReference>
<keyword evidence="4 5" id="KW-0408">Iron</keyword>
<feature type="region of interest" description="Disordered" evidence="6">
    <location>
        <begin position="258"/>
        <end position="279"/>
    </location>
</feature>
<dbReference type="InterPro" id="IPR002401">
    <property type="entry name" value="Cyt_P450_E_grp-I"/>
</dbReference>
<evidence type="ECO:0000313" key="8">
    <source>
        <dbReference type="Proteomes" id="UP000007322"/>
    </source>
</evidence>
<evidence type="ECO:0000256" key="5">
    <source>
        <dbReference type="PIRSR" id="PIRSR602401-1"/>
    </source>
</evidence>
<dbReference type="SUPFAM" id="SSF48264">
    <property type="entry name" value="Cytochrome P450"/>
    <property type="match status" value="1"/>
</dbReference>
<dbReference type="GO" id="GO:0020037">
    <property type="term" value="F:heme binding"/>
    <property type="evidence" value="ECO:0007669"/>
    <property type="project" value="InterPro"/>
</dbReference>
<evidence type="ECO:0008006" key="9">
    <source>
        <dbReference type="Google" id="ProtNLM"/>
    </source>
</evidence>
<dbReference type="GeneID" id="11514199"/>
<comment type="cofactor">
    <cofactor evidence="5">
        <name>heme</name>
        <dbReference type="ChEBI" id="CHEBI:30413"/>
    </cofactor>
</comment>
<name>G2QF60_THET4</name>
<evidence type="ECO:0000256" key="3">
    <source>
        <dbReference type="ARBA" id="ARBA00023002"/>
    </source>
</evidence>
<accession>G2QF60</accession>
<evidence type="ECO:0000256" key="1">
    <source>
        <dbReference type="ARBA" id="ARBA00010617"/>
    </source>
</evidence>
<dbReference type="HOGENOM" id="CLU_001570_27_2_1"/>
<dbReference type="InParanoid" id="G2QF60"/>
<evidence type="ECO:0000256" key="4">
    <source>
        <dbReference type="ARBA" id="ARBA00023004"/>
    </source>
</evidence>
<feature type="compositionally biased region" description="Basic and acidic residues" evidence="6">
    <location>
        <begin position="258"/>
        <end position="278"/>
    </location>
</feature>
<sequence>MGLLVEYGHYILAAAVLAILVRAVSASRRSIRRNGKPLRNPPDTLPLLGNGLKFLQSRWELFGWFDRCQRQFGYETVALHVPTLPPGVLIHDPRNLDFVFKSEGLFTKGDFVKRRSWDLFGNGIINADGDLWKLQRKAGSAFLNTANLRVLTEVALPQYLAEAVRHLRSNVGKDPVDLQNVFHEITTKLMGKMAYNMEMHADDDFSKCFDYASGATAERFQNPLWPIKELFAGSEMRKSIRVVKDFGRRIVTSAVRDRNELKSKREKTADSPDGDSKLDQISGSLIQSLLEALGDEQIVADAALTYLSAGRDTTGQALTWTFYLLLQHPSAVSKIRQEVQDLLSQHAAAEAEEEDPPHPTNSSPPTSASAPKPEVDPTLFTPAALPYTTAVFYEALRLFPPIPFEIRQAQADTTLPDGTFLPKHSVLVWCLWAMHRSRLTWGPDADEFRPERFLTREDGDAKEGEVVEKEEEIEEEEDDDDDDDDDKTKQERKIGREKEEVIAAAGRARRTTKFTLGKSSAEFPVFYGGARACLGRKMAEAIAVQVIPTVLVAAGVRLEGAWEGERRSQLSLTLPMEGGLPVRVVRMGDGGEKKVGAHDGNDSS</sequence>
<feature type="binding site" description="axial binding residue" evidence="5">
    <location>
        <position position="533"/>
    </location>
    <ligand>
        <name>heme</name>
        <dbReference type="ChEBI" id="CHEBI:30413"/>
    </ligand>
    <ligandPart>
        <name>Fe</name>
        <dbReference type="ChEBI" id="CHEBI:18248"/>
    </ligandPart>
</feature>
<dbReference type="EMBL" id="CP003005">
    <property type="protein sequence ID" value="AEO59089.1"/>
    <property type="molecule type" value="Genomic_DNA"/>
</dbReference>
<keyword evidence="5" id="KW-0349">Heme</keyword>
<dbReference type="InterPro" id="IPR001128">
    <property type="entry name" value="Cyt_P450"/>
</dbReference>
<dbReference type="KEGG" id="mtm:MYCTH_2307054"/>
<dbReference type="InterPro" id="IPR036396">
    <property type="entry name" value="Cyt_P450_sf"/>
</dbReference>
<feature type="compositionally biased region" description="Basic and acidic residues" evidence="6">
    <location>
        <begin position="486"/>
        <end position="495"/>
    </location>
</feature>
<dbReference type="OrthoDB" id="1470350at2759"/>
<dbReference type="Proteomes" id="UP000007322">
    <property type="component" value="Chromosome 4"/>
</dbReference>
<feature type="compositionally biased region" description="Low complexity" evidence="6">
    <location>
        <begin position="360"/>
        <end position="372"/>
    </location>
</feature>
<dbReference type="GO" id="GO:0005506">
    <property type="term" value="F:iron ion binding"/>
    <property type="evidence" value="ECO:0007669"/>
    <property type="project" value="InterPro"/>
</dbReference>
<gene>
    <name evidence="7" type="ORF">MYCTH_2307054</name>
</gene>
<evidence type="ECO:0000313" key="7">
    <source>
        <dbReference type="EMBL" id="AEO59089.1"/>
    </source>
</evidence>
<evidence type="ECO:0000256" key="6">
    <source>
        <dbReference type="SAM" id="MobiDB-lite"/>
    </source>
</evidence>
<feature type="region of interest" description="Disordered" evidence="6">
    <location>
        <begin position="345"/>
        <end position="377"/>
    </location>
</feature>
<dbReference type="Gene3D" id="1.10.630.10">
    <property type="entry name" value="Cytochrome P450"/>
    <property type="match status" value="1"/>
</dbReference>
<dbReference type="PANTHER" id="PTHR24296">
    <property type="entry name" value="CYTOCHROME P450"/>
    <property type="match status" value="1"/>
</dbReference>